<feature type="repeat" description="PPR" evidence="3">
    <location>
        <begin position="139"/>
        <end position="173"/>
    </location>
</feature>
<dbReference type="PROSITE" id="PS51375">
    <property type="entry name" value="PPR"/>
    <property type="match status" value="5"/>
</dbReference>
<keyword evidence="5" id="KW-1133">Transmembrane helix</keyword>
<dbReference type="AlphaFoldDB" id="A0A5J9W644"/>
<feature type="compositionally biased region" description="Basic residues" evidence="4">
    <location>
        <begin position="47"/>
        <end position="59"/>
    </location>
</feature>
<organism evidence="7 8">
    <name type="scientific">Eragrostis curvula</name>
    <name type="common">weeping love grass</name>
    <dbReference type="NCBI Taxonomy" id="38414"/>
    <lineage>
        <taxon>Eukaryota</taxon>
        <taxon>Viridiplantae</taxon>
        <taxon>Streptophyta</taxon>
        <taxon>Embryophyta</taxon>
        <taxon>Tracheophyta</taxon>
        <taxon>Spermatophyta</taxon>
        <taxon>Magnoliopsida</taxon>
        <taxon>Liliopsida</taxon>
        <taxon>Poales</taxon>
        <taxon>Poaceae</taxon>
        <taxon>PACMAD clade</taxon>
        <taxon>Chloridoideae</taxon>
        <taxon>Eragrostideae</taxon>
        <taxon>Eragrostidinae</taxon>
        <taxon>Eragrostis</taxon>
    </lineage>
</organism>
<dbReference type="InterPro" id="IPR032867">
    <property type="entry name" value="DYW_dom"/>
</dbReference>
<dbReference type="InterPro" id="IPR002885">
    <property type="entry name" value="PPR_rpt"/>
</dbReference>
<evidence type="ECO:0000256" key="2">
    <source>
        <dbReference type="ARBA" id="ARBA00022946"/>
    </source>
</evidence>
<feature type="transmembrane region" description="Helical" evidence="5">
    <location>
        <begin position="699"/>
        <end position="721"/>
    </location>
</feature>
<evidence type="ECO:0000313" key="7">
    <source>
        <dbReference type="EMBL" id="TVU43425.1"/>
    </source>
</evidence>
<evidence type="ECO:0000256" key="3">
    <source>
        <dbReference type="PROSITE-ProRule" id="PRU00708"/>
    </source>
</evidence>
<dbReference type="Pfam" id="PF06749">
    <property type="entry name" value="DUF1218"/>
    <property type="match status" value="1"/>
</dbReference>
<dbReference type="Pfam" id="PF01535">
    <property type="entry name" value="PPR"/>
    <property type="match status" value="3"/>
</dbReference>
<dbReference type="OrthoDB" id="185373at2759"/>
<feature type="transmembrane region" description="Helical" evidence="5">
    <location>
        <begin position="651"/>
        <end position="673"/>
    </location>
</feature>
<evidence type="ECO:0000313" key="8">
    <source>
        <dbReference type="Proteomes" id="UP000324897"/>
    </source>
</evidence>
<feature type="repeat" description="PPR" evidence="3">
    <location>
        <begin position="347"/>
        <end position="377"/>
    </location>
</feature>
<evidence type="ECO:0000256" key="1">
    <source>
        <dbReference type="ARBA" id="ARBA00022737"/>
    </source>
</evidence>
<dbReference type="InterPro" id="IPR046848">
    <property type="entry name" value="E_motif"/>
</dbReference>
<dbReference type="Pfam" id="PF14432">
    <property type="entry name" value="DYW_deaminase"/>
    <property type="match status" value="1"/>
</dbReference>
<comment type="caution">
    <text evidence="7">The sequence shown here is derived from an EMBL/GenBank/DDBJ whole genome shotgun (WGS) entry which is preliminary data.</text>
</comment>
<keyword evidence="1" id="KW-0677">Repeat</keyword>
<dbReference type="InterPro" id="IPR046960">
    <property type="entry name" value="PPR_At4g14850-like_plant"/>
</dbReference>
<dbReference type="FunFam" id="1.25.40.10:FF:001675">
    <property type="entry name" value="Pentatricopeptide repeat-containing protein chloroplastic"/>
    <property type="match status" value="1"/>
</dbReference>
<dbReference type="PANTHER" id="PTHR47926:SF434">
    <property type="entry name" value="PENTATRICOPEPTIDE REPEAT SUPERFAMILY PROTEIN"/>
    <property type="match status" value="1"/>
</dbReference>
<dbReference type="GO" id="GO:0009451">
    <property type="term" value="P:RNA modification"/>
    <property type="evidence" value="ECO:0007669"/>
    <property type="project" value="InterPro"/>
</dbReference>
<dbReference type="Gene3D" id="1.25.40.10">
    <property type="entry name" value="Tetratricopeptide repeat domain"/>
    <property type="match status" value="4"/>
</dbReference>
<feature type="compositionally biased region" description="Low complexity" evidence="4">
    <location>
        <begin position="22"/>
        <end position="40"/>
    </location>
</feature>
<evidence type="ECO:0000259" key="6">
    <source>
        <dbReference type="Pfam" id="PF14432"/>
    </source>
</evidence>
<dbReference type="GO" id="GO:0008270">
    <property type="term" value="F:zinc ion binding"/>
    <property type="evidence" value="ECO:0007669"/>
    <property type="project" value="InterPro"/>
</dbReference>
<dbReference type="InterPro" id="IPR009606">
    <property type="entry name" value="DEAL/Modifying_wall_lignin1/2"/>
</dbReference>
<dbReference type="InterPro" id="IPR011990">
    <property type="entry name" value="TPR-like_helical_dom_sf"/>
</dbReference>
<dbReference type="Proteomes" id="UP000324897">
    <property type="component" value="Unassembled WGS sequence"/>
</dbReference>
<dbReference type="FunFam" id="1.25.40.10:FF:000344">
    <property type="entry name" value="Pentatricopeptide repeat-containing protein"/>
    <property type="match status" value="1"/>
</dbReference>
<dbReference type="Pfam" id="PF20431">
    <property type="entry name" value="E_motif"/>
    <property type="match status" value="1"/>
</dbReference>
<dbReference type="Pfam" id="PF13041">
    <property type="entry name" value="PPR_2"/>
    <property type="match status" value="2"/>
</dbReference>
<dbReference type="NCBIfam" id="TIGR00756">
    <property type="entry name" value="PPR"/>
    <property type="match status" value="4"/>
</dbReference>
<evidence type="ECO:0000256" key="5">
    <source>
        <dbReference type="SAM" id="Phobius"/>
    </source>
</evidence>
<feature type="region of interest" description="Disordered" evidence="4">
    <location>
        <begin position="19"/>
        <end position="64"/>
    </location>
</feature>
<proteinExistence type="predicted"/>
<keyword evidence="5" id="KW-0812">Transmembrane</keyword>
<dbReference type="FunFam" id="1.25.40.10:FF:001158">
    <property type="entry name" value="Pentatricopeptide repeat-containing protein At4g18840"/>
    <property type="match status" value="1"/>
</dbReference>
<accession>A0A5J9W644</accession>
<dbReference type="EMBL" id="RWGY01000005">
    <property type="protein sequence ID" value="TVU43425.1"/>
    <property type="molecule type" value="Genomic_DNA"/>
</dbReference>
<feature type="transmembrane region" description="Helical" evidence="5">
    <location>
        <begin position="782"/>
        <end position="801"/>
    </location>
</feature>
<keyword evidence="8" id="KW-1185">Reference proteome</keyword>
<gene>
    <name evidence="7" type="ORF">EJB05_09898</name>
</gene>
<feature type="repeat" description="PPR" evidence="3">
    <location>
        <begin position="378"/>
        <end position="412"/>
    </location>
</feature>
<dbReference type="Gramene" id="TVU43425">
    <property type="protein sequence ID" value="TVU43425"/>
    <property type="gene ID" value="EJB05_09898"/>
</dbReference>
<reference evidence="7 8" key="1">
    <citation type="journal article" date="2019" name="Sci. Rep.">
        <title>A high-quality genome of Eragrostis curvula grass provides insights into Poaceae evolution and supports new strategies to enhance forage quality.</title>
        <authorList>
            <person name="Carballo J."/>
            <person name="Santos B.A.C.M."/>
            <person name="Zappacosta D."/>
            <person name="Garbus I."/>
            <person name="Selva J.P."/>
            <person name="Gallo C.A."/>
            <person name="Diaz A."/>
            <person name="Albertini E."/>
            <person name="Caccamo M."/>
            <person name="Echenique V."/>
        </authorList>
    </citation>
    <scope>NUCLEOTIDE SEQUENCE [LARGE SCALE GENOMIC DNA]</scope>
    <source>
        <strain evidence="8">cv. Victoria</strain>
        <tissue evidence="7">Leaf</tissue>
    </source>
</reference>
<feature type="non-terminal residue" evidence="7">
    <location>
        <position position="1"/>
    </location>
</feature>
<dbReference type="FunFam" id="1.25.40.10:FF:002357">
    <property type="entry name" value="Pentatricopeptide repeat-containing protein chloroplastic"/>
    <property type="match status" value="1"/>
</dbReference>
<protein>
    <recommendedName>
        <fullName evidence="6">DYW domain-containing protein</fullName>
    </recommendedName>
</protein>
<name>A0A5J9W644_9POAL</name>
<evidence type="ECO:0000256" key="4">
    <source>
        <dbReference type="SAM" id="MobiDB-lite"/>
    </source>
</evidence>
<dbReference type="PANTHER" id="PTHR47926">
    <property type="entry name" value="PENTATRICOPEPTIDE REPEAT-CONTAINING PROTEIN"/>
    <property type="match status" value="1"/>
</dbReference>
<feature type="domain" description="DYW" evidence="6">
    <location>
        <begin position="593"/>
        <end position="653"/>
    </location>
</feature>
<feature type="repeat" description="PPR" evidence="3">
    <location>
        <begin position="312"/>
        <end position="346"/>
    </location>
</feature>
<keyword evidence="2" id="KW-0809">Transit peptide</keyword>
<keyword evidence="5" id="KW-0472">Membrane</keyword>
<feature type="transmembrane region" description="Helical" evidence="5">
    <location>
        <begin position="741"/>
        <end position="762"/>
    </location>
</feature>
<feature type="repeat" description="PPR" evidence="3">
    <location>
        <begin position="277"/>
        <end position="311"/>
    </location>
</feature>
<dbReference type="GO" id="GO:0003723">
    <property type="term" value="F:RNA binding"/>
    <property type="evidence" value="ECO:0007669"/>
    <property type="project" value="InterPro"/>
</dbReference>
<sequence>MELQLTATCNLRLVASTHRPNAASTSTATPSTSISISSSADESVLKPRPRLPRRSHPVPRPKPNPARLASLCAAIEQHAAAGRHSEALDLFRLIRAQAPFTPLPAPTYDALVAAAAALREPGAAAAVAWHMESSGFEMDVYACNRVLGMYLACGMLAEARQVFEGMPERSAVTWGIMMGGMVDRGRPRAALSLFQELWAELGSGTTPRAVVVAVRAATAAGSLRAGRQLHCCVVKMGSCDDDGGQYLACALLDMYSKCGRVDDARRVFDKMAPQQRSVVAWNSMLAAYTLHGCNEAALELYHDMCRSGVSMDQFTFSTMLGVFSRLGLLEHAKQAHAGLIQRGMPLDIVGNTALVDLYCKWGRMEDARNVFEMMPKRNLISWNALIAGYGYHGMGDKAIEMFERLIAEGIAPNHVTFLAVLNACRFSGLVEKGKRIFQLMTQNPKVKPRAMHYACVIELFGREGLLDEAYSMIRRSPFTPTANMWGALLTASRIHKNMHLAKLAAEQLLAMEPEKMNNYVVLLNLYISSGRQDDAHKVVETLKRKGSYIVDACSWVTVKKKDHRFFFKDCLHPQSAEIYERLDALMKEIKEFGYVVEDNELLPDIHPDDQKISRVYHSERLAIAFGLISTSPHTSLRITQSHRLCRDCHKVGAAILVCIVVLALDVTAGILGIEAQAAQNKTKKVTILFIQCEKPVQKAYQLGLAAAVLLVVAHAIANFLGGCACICSQMEFIRASFNRKLAATTILLSWIALIAGFSLLLAGAMPNSKSNTSCGLKHGHTLALGGIMCFVHGGITVAYYVTATAAAHEAT</sequence>